<keyword evidence="7" id="KW-0378">Hydrolase</keyword>
<keyword evidence="4" id="KW-0227">DNA damage</keyword>
<dbReference type="HOGENOM" id="CLU_000445_72_5_0"/>
<dbReference type="PDBsum" id="2YG9"/>
<dbReference type="Gene3D" id="1.10.1670.40">
    <property type="match status" value="1"/>
</dbReference>
<dbReference type="SMR" id="Q9RRB0"/>
<protein>
    <recommendedName>
        <fullName evidence="3">DNA-3-methyladenine glycosylase II</fullName>
        <ecNumber evidence="3">3.2.2.21</ecNumber>
    </recommendedName>
</protein>
<dbReference type="RefSeq" id="WP_010889208.1">
    <property type="nucleotide sequence ID" value="NC_001263.1"/>
</dbReference>
<dbReference type="SMART" id="SM00478">
    <property type="entry name" value="ENDO3c"/>
    <property type="match status" value="1"/>
</dbReference>
<dbReference type="OrthoDB" id="9785929at2"/>
<sequence>MRGGALHQNRRVTLPSVPLPAVLPPLTDHAGAVAHLSRDPVLAQVTSLCGELPVLAPTPDPFGRLVRSVAGQQLSVKAAQAIYGRLEGLPGGVVPAALLKVSGDDLRGVGLSWAKVRTVQAAAAAAVSGQIDFAHLSGQPDELVIAELVQLPGIGRWTAEMFLLFALARPDVFSSGDLALRQGVERLYPGEDWRDVTARWAPYRSLASRYLWANSARMQAGGAPL</sequence>
<dbReference type="Gene3D" id="1.10.340.30">
    <property type="entry name" value="Hypothetical protein, domain 2"/>
    <property type="match status" value="1"/>
</dbReference>
<dbReference type="eggNOG" id="COG0122">
    <property type="taxonomic scope" value="Bacteria"/>
</dbReference>
<dbReference type="GO" id="GO:0006307">
    <property type="term" value="P:DNA alkylation repair"/>
    <property type="evidence" value="ECO:0000318"/>
    <property type="project" value="GO_Central"/>
</dbReference>
<dbReference type="PIR" id="A75257">
    <property type="entry name" value="A75257"/>
</dbReference>
<name>Q9RRB0_DEIRA</name>
<dbReference type="GO" id="GO:0008725">
    <property type="term" value="F:DNA-3-methyladenine glycosylase activity"/>
    <property type="evidence" value="ECO:0000318"/>
    <property type="project" value="GO_Central"/>
</dbReference>
<evidence type="ECO:0000256" key="4">
    <source>
        <dbReference type="ARBA" id="ARBA00022763"/>
    </source>
</evidence>
<dbReference type="Pfam" id="PF00730">
    <property type="entry name" value="HhH-GPD"/>
    <property type="match status" value="1"/>
</dbReference>
<dbReference type="KEGG" id="dra:DR_2584"/>
<evidence type="ECO:0007829" key="10">
    <source>
        <dbReference type="PDB" id="2YG9"/>
    </source>
</evidence>
<evidence type="ECO:0000259" key="6">
    <source>
        <dbReference type="SMART" id="SM00478"/>
    </source>
</evidence>
<dbReference type="Proteomes" id="UP000002524">
    <property type="component" value="Chromosome 1"/>
</dbReference>
<dbReference type="EMBL" id="AE000513">
    <property type="protein sequence ID" value="AAF12123.1"/>
    <property type="molecule type" value="Genomic_DNA"/>
</dbReference>
<comment type="similarity">
    <text evidence="2">Belongs to the alkylbase DNA glycosidase AlkA family.</text>
</comment>
<evidence type="ECO:0000313" key="7">
    <source>
        <dbReference type="EMBL" id="AAF12123.1"/>
    </source>
</evidence>
<dbReference type="GO" id="GO:0005737">
    <property type="term" value="C:cytoplasm"/>
    <property type="evidence" value="ECO:0000318"/>
    <property type="project" value="GO_Central"/>
</dbReference>
<keyword evidence="8" id="KW-1185">Reference proteome</keyword>
<dbReference type="PDB" id="2YG9">
    <property type="method" value="X-ray"/>
    <property type="resolution" value="1.95 A"/>
    <property type="chains" value="A/B=1-225"/>
</dbReference>
<comment type="catalytic activity">
    <reaction evidence="1">
        <text>Hydrolysis of alkylated DNA, releasing 3-methyladenine, 3-methylguanine, 7-methylguanine and 7-methyladenine.</text>
        <dbReference type="EC" id="3.2.2.21"/>
    </reaction>
</comment>
<evidence type="ECO:0000313" key="8">
    <source>
        <dbReference type="Proteomes" id="UP000002524"/>
    </source>
</evidence>
<dbReference type="Gene3D" id="1.10.1670.10">
    <property type="entry name" value="Helix-hairpin-Helix base-excision DNA repair enzymes (C-terminal)"/>
    <property type="match status" value="1"/>
</dbReference>
<dbReference type="BRENDA" id="3.2.2.21">
    <property type="organism ID" value="1856"/>
</dbReference>
<keyword evidence="7" id="KW-0326">Glycosidase</keyword>
<reference evidence="7 8" key="1">
    <citation type="journal article" date="1999" name="Science">
        <title>Genome sequence of the radioresistant bacterium Deinococcus radiodurans R1.</title>
        <authorList>
            <person name="White O."/>
            <person name="Eisen J.A."/>
            <person name="Heidelberg J.F."/>
            <person name="Hickey E.K."/>
            <person name="Peterson J.D."/>
            <person name="Dodson R.J."/>
            <person name="Haft D.H."/>
            <person name="Gwinn M.L."/>
            <person name="Nelson W.C."/>
            <person name="Richardson D.L."/>
            <person name="Moffat K.S."/>
            <person name="Qin H."/>
            <person name="Jiang L."/>
            <person name="Pamphile W."/>
            <person name="Crosby M."/>
            <person name="Shen M."/>
            <person name="Vamathevan J.J."/>
            <person name="Lam P."/>
            <person name="McDonald L."/>
            <person name="Utterback T."/>
            <person name="Zalewski C."/>
            <person name="Makarova K.S."/>
            <person name="Aravind L."/>
            <person name="Daly M.J."/>
            <person name="Minton K.W."/>
            <person name="Fleischmann R.D."/>
            <person name="Ketchum K.A."/>
            <person name="Nelson K.E."/>
            <person name="Salzberg S."/>
            <person name="Smith H.O."/>
            <person name="Venter J.C."/>
            <person name="Fraser C.M."/>
        </authorList>
    </citation>
    <scope>NUCLEOTIDE SEQUENCE [LARGE SCALE GENOMIC DNA]</scope>
    <source>
        <strain evidence="8">ATCC 13939 / DSM 20539 / JCM 16871 / LMG 4051 / NBRC 15346 / NCIMB 9279 / R1 / VKM B-1422</strain>
    </source>
</reference>
<dbReference type="EvolutionaryTrace" id="Q9RRB0"/>
<dbReference type="PDB" id="2YG8">
    <property type="method" value="X-ray"/>
    <property type="resolution" value="2.00 A"/>
    <property type="chains" value="A/B=1-225"/>
</dbReference>
<accession>Q9RRB0</accession>
<dbReference type="PATRIC" id="fig|243230.17.peg.2829"/>
<evidence type="ECO:0000256" key="5">
    <source>
        <dbReference type="ARBA" id="ARBA00023204"/>
    </source>
</evidence>
<dbReference type="PANTHER" id="PTHR43003:SF5">
    <property type="entry name" value="DNA-3-METHYLADENINE GLYCOSYLASE"/>
    <property type="match status" value="1"/>
</dbReference>
<dbReference type="InParanoid" id="Q9RRB0"/>
<reference evidence="9 10" key="2">
    <citation type="journal article" date="2012" name="Acta Crystallogr. D">
        <title>Structure-function studies of an unusual 3-methyladenine DNA glycosylase II (AlkA) from Deinococcus radiodurans.</title>
        <authorList>
            <person name="Moe E."/>
            <person name="Hall D.R."/>
            <person name="Leiros I."/>
            <person name="Monsen V.T."/>
            <person name="Timmins J."/>
            <person name="McSweeney S."/>
        </authorList>
    </citation>
    <scope>X-RAY CRYSTALLOGRAPHY (1.95 ANGSTROMS)</scope>
</reference>
<dbReference type="InterPro" id="IPR003265">
    <property type="entry name" value="HhH-GPD_domain"/>
</dbReference>
<dbReference type="EC" id="3.2.2.21" evidence="3"/>
<dbReference type="GeneID" id="69518837"/>
<organism evidence="7 8">
    <name type="scientific">Deinococcus radiodurans (strain ATCC 13939 / DSM 20539 / JCM 16871 / CCUG 27074 / LMG 4051 / NBRC 15346 / NCIMB 9279 / VKM B-1422 / R1)</name>
    <dbReference type="NCBI Taxonomy" id="243230"/>
    <lineage>
        <taxon>Bacteria</taxon>
        <taxon>Thermotogati</taxon>
        <taxon>Deinococcota</taxon>
        <taxon>Deinococci</taxon>
        <taxon>Deinococcales</taxon>
        <taxon>Deinococcaceae</taxon>
        <taxon>Deinococcus</taxon>
    </lineage>
</organism>
<dbReference type="STRING" id="243230.DR_2584"/>
<dbReference type="FunFam" id="1.10.340.30:FF:000004">
    <property type="entry name" value="DNA-3-methyladenine glycosylase II"/>
    <property type="match status" value="1"/>
</dbReference>
<dbReference type="PDBsum" id="2YG8"/>
<dbReference type="FunCoup" id="Q9RRB0">
    <property type="interactions" value="177"/>
</dbReference>
<dbReference type="AlphaFoldDB" id="Q9RRB0"/>
<evidence type="ECO:0000256" key="1">
    <source>
        <dbReference type="ARBA" id="ARBA00000086"/>
    </source>
</evidence>
<dbReference type="PANTHER" id="PTHR43003">
    <property type="entry name" value="DNA-3-METHYLADENINE GLYCOSYLASE"/>
    <property type="match status" value="1"/>
</dbReference>
<evidence type="ECO:0000256" key="2">
    <source>
        <dbReference type="ARBA" id="ARBA00010817"/>
    </source>
</evidence>
<dbReference type="InterPro" id="IPR011257">
    <property type="entry name" value="DNA_glycosylase"/>
</dbReference>
<evidence type="ECO:0007829" key="9">
    <source>
        <dbReference type="PDB" id="2YG8"/>
    </source>
</evidence>
<proteinExistence type="evidence at protein level"/>
<dbReference type="CDD" id="cd00056">
    <property type="entry name" value="ENDO3c"/>
    <property type="match status" value="1"/>
</dbReference>
<dbReference type="SUPFAM" id="SSF48150">
    <property type="entry name" value="DNA-glycosylase"/>
    <property type="match status" value="1"/>
</dbReference>
<evidence type="ECO:0000256" key="3">
    <source>
        <dbReference type="ARBA" id="ARBA00012000"/>
    </source>
</evidence>
<dbReference type="GO" id="GO:0043916">
    <property type="term" value="F:DNA-7-methylguanine glycosylase activity"/>
    <property type="evidence" value="ECO:0000318"/>
    <property type="project" value="GO_Central"/>
</dbReference>
<dbReference type="GO" id="GO:0006285">
    <property type="term" value="P:base-excision repair, AP site formation"/>
    <property type="evidence" value="ECO:0000318"/>
    <property type="project" value="GO_Central"/>
</dbReference>
<dbReference type="InterPro" id="IPR051912">
    <property type="entry name" value="Alkylbase_DNA_Glycosylase/TA"/>
</dbReference>
<dbReference type="EnsemblBacteria" id="AAF12123">
    <property type="protein sequence ID" value="AAF12123"/>
    <property type="gene ID" value="DR_2584"/>
</dbReference>
<keyword evidence="5" id="KW-0234">DNA repair</keyword>
<dbReference type="GO" id="GO:0032131">
    <property type="term" value="F:alkylated DNA binding"/>
    <property type="evidence" value="ECO:0000318"/>
    <property type="project" value="GO_Central"/>
</dbReference>
<gene>
    <name evidence="7" type="ordered locus">DR_2584</name>
</gene>
<feature type="domain" description="HhH-GPD" evidence="6">
    <location>
        <begin position="70"/>
        <end position="216"/>
    </location>
</feature>
<keyword evidence="9 10" id="KW-0002">3D-structure</keyword>
<dbReference type="InterPro" id="IPR023170">
    <property type="entry name" value="HhH_base_excis_C"/>
</dbReference>
<dbReference type="PaxDb" id="243230-DR_2584"/>